<evidence type="ECO:0000256" key="2">
    <source>
        <dbReference type="ARBA" id="ARBA00019898"/>
    </source>
</evidence>
<dbReference type="CDD" id="cd03064">
    <property type="entry name" value="TRX_Fd_NuoE"/>
    <property type="match status" value="1"/>
</dbReference>
<dbReference type="InterPro" id="IPR002023">
    <property type="entry name" value="NuoE-like"/>
</dbReference>
<accession>A0A6J5JZX0</accession>
<name>A0A6J5JZX0_9GAMM</name>
<dbReference type="EMBL" id="LR794158">
    <property type="protein sequence ID" value="CAB3976530.1"/>
    <property type="molecule type" value="Genomic_DNA"/>
</dbReference>
<dbReference type="KEGG" id="acil:ESZ_00345"/>
<comment type="similarity">
    <text evidence="1">Belongs to the complex I 24 kDa subunit family.</text>
</comment>
<dbReference type="PANTHER" id="PTHR10371:SF3">
    <property type="entry name" value="NADH DEHYDROGENASE [UBIQUINONE] FLAVOPROTEIN 2, MITOCHONDRIAL"/>
    <property type="match status" value="1"/>
</dbReference>
<dbReference type="PROSITE" id="PS01099">
    <property type="entry name" value="COMPLEX1_24K"/>
    <property type="match status" value="1"/>
</dbReference>
<keyword evidence="3 11" id="KW-0001">2Fe-2S</keyword>
<dbReference type="GO" id="GO:0051537">
    <property type="term" value="F:2 iron, 2 sulfur cluster binding"/>
    <property type="evidence" value="ECO:0007669"/>
    <property type="project" value="UniProtKB-KW"/>
</dbReference>
<protein>
    <recommendedName>
        <fullName evidence="2">NADH-quinone oxidoreductase subunit E</fullName>
    </recommendedName>
    <alternativeName>
        <fullName evidence="7">NADH dehydrogenase I subunit E</fullName>
    </alternativeName>
    <alternativeName>
        <fullName evidence="8">NDH-1 subunit E</fullName>
    </alternativeName>
</protein>
<feature type="binding site" evidence="11">
    <location>
        <position position="135"/>
    </location>
    <ligand>
        <name>[2Fe-2S] cluster</name>
        <dbReference type="ChEBI" id="CHEBI:190135"/>
    </ligand>
</feature>
<evidence type="ECO:0000256" key="9">
    <source>
        <dbReference type="ARBA" id="ARBA00034078"/>
    </source>
</evidence>
<keyword evidence="4 11" id="KW-0479">Metal-binding</keyword>
<comment type="cofactor">
    <cofactor evidence="9">
        <name>[2Fe-2S] cluster</name>
        <dbReference type="ChEBI" id="CHEBI:190135"/>
    </cofactor>
</comment>
<evidence type="ECO:0000256" key="4">
    <source>
        <dbReference type="ARBA" id="ARBA00022723"/>
    </source>
</evidence>
<dbReference type="GO" id="GO:0046872">
    <property type="term" value="F:metal ion binding"/>
    <property type="evidence" value="ECO:0007669"/>
    <property type="project" value="UniProtKB-KW"/>
</dbReference>
<dbReference type="SUPFAM" id="SSF52833">
    <property type="entry name" value="Thioredoxin-like"/>
    <property type="match status" value="1"/>
</dbReference>
<proteinExistence type="inferred from homology"/>
<keyword evidence="13" id="KW-1185">Reference proteome</keyword>
<dbReference type="PIRSF" id="PIRSF000216">
    <property type="entry name" value="NADH_DH_24kDa"/>
    <property type="match status" value="1"/>
</dbReference>
<dbReference type="FunFam" id="1.10.10.1590:FF:000001">
    <property type="entry name" value="NADH-quinone oxidoreductase subunit E"/>
    <property type="match status" value="1"/>
</dbReference>
<dbReference type="Pfam" id="PF01257">
    <property type="entry name" value="2Fe-2S_thioredx"/>
    <property type="match status" value="1"/>
</dbReference>
<dbReference type="NCBIfam" id="TIGR01958">
    <property type="entry name" value="nuoE_fam"/>
    <property type="match status" value="1"/>
</dbReference>
<keyword evidence="5 11" id="KW-0408">Iron</keyword>
<dbReference type="InterPro" id="IPR036249">
    <property type="entry name" value="Thioredoxin-like_sf"/>
</dbReference>
<evidence type="ECO:0000256" key="3">
    <source>
        <dbReference type="ARBA" id="ARBA00022714"/>
    </source>
</evidence>
<keyword evidence="6 11" id="KW-0411">Iron-sulfur</keyword>
<dbReference type="InterPro" id="IPR041921">
    <property type="entry name" value="NuoE_N"/>
</dbReference>
<dbReference type="Proteomes" id="UP000509549">
    <property type="component" value="Chromosome"/>
</dbReference>
<dbReference type="GO" id="GO:0003954">
    <property type="term" value="F:NADH dehydrogenase activity"/>
    <property type="evidence" value="ECO:0007669"/>
    <property type="project" value="TreeGrafter"/>
</dbReference>
<comment type="catalytic activity">
    <reaction evidence="10">
        <text>a quinone + NADH + 5 H(+)(in) = a quinol + NAD(+) + 4 H(+)(out)</text>
        <dbReference type="Rhea" id="RHEA:57888"/>
        <dbReference type="ChEBI" id="CHEBI:15378"/>
        <dbReference type="ChEBI" id="CHEBI:24646"/>
        <dbReference type="ChEBI" id="CHEBI:57540"/>
        <dbReference type="ChEBI" id="CHEBI:57945"/>
        <dbReference type="ChEBI" id="CHEBI:132124"/>
    </reaction>
</comment>
<comment type="cofactor">
    <cofactor evidence="11">
        <name>[2Fe-2S] cluster</name>
        <dbReference type="ChEBI" id="CHEBI:190135"/>
    </cofactor>
    <text evidence="11">Binds 1 [2Fe-2S] cluster.</text>
</comment>
<feature type="binding site" evidence="11">
    <location>
        <position position="95"/>
    </location>
    <ligand>
        <name>[2Fe-2S] cluster</name>
        <dbReference type="ChEBI" id="CHEBI:190135"/>
    </ligand>
</feature>
<dbReference type="Gene3D" id="1.10.10.1590">
    <property type="entry name" value="NADH-quinone oxidoreductase subunit E"/>
    <property type="match status" value="1"/>
</dbReference>
<dbReference type="RefSeq" id="WP_176605054.1">
    <property type="nucleotide sequence ID" value="NZ_LR794158.1"/>
</dbReference>
<sequence>MSKIDKVFFSGDFLKKCEDWLKRFPENQRRSAVIEILKFVQKENSGCLNEKLIGDVADYLGMPRIFAYEVATFYSMFDLNKLGRYKICFCVSISCMLCGSDDLVAHVKRKLGIDFDETTVDGKFTLKKVECLAACGGAPVVLIGEKYYENLTVESIDSILSNLE</sequence>
<evidence type="ECO:0000256" key="8">
    <source>
        <dbReference type="ARBA" id="ARBA00032788"/>
    </source>
</evidence>
<evidence type="ECO:0000256" key="7">
    <source>
        <dbReference type="ARBA" id="ARBA00031580"/>
    </source>
</evidence>
<reference evidence="12 13" key="1">
    <citation type="submission" date="2020-04" db="EMBL/GenBank/DDBJ databases">
        <authorList>
            <person name="Graf S J."/>
        </authorList>
    </citation>
    <scope>NUCLEOTIDE SEQUENCE [LARGE SCALE GENOMIC DNA]</scope>
    <source>
        <strain evidence="12">1</strain>
    </source>
</reference>
<keyword evidence="12" id="KW-0560">Oxidoreductase</keyword>
<evidence type="ECO:0000313" key="12">
    <source>
        <dbReference type="EMBL" id="CAB3976530.1"/>
    </source>
</evidence>
<dbReference type="PANTHER" id="PTHR10371">
    <property type="entry name" value="NADH DEHYDROGENASE UBIQUINONE FLAVOPROTEIN 2, MITOCHONDRIAL"/>
    <property type="match status" value="1"/>
</dbReference>
<evidence type="ECO:0000256" key="10">
    <source>
        <dbReference type="ARBA" id="ARBA00047712"/>
    </source>
</evidence>
<evidence type="ECO:0000256" key="1">
    <source>
        <dbReference type="ARBA" id="ARBA00010643"/>
    </source>
</evidence>
<evidence type="ECO:0000313" key="13">
    <source>
        <dbReference type="Proteomes" id="UP000509549"/>
    </source>
</evidence>
<organism evidence="12 13">
    <name type="scientific">Candidatus Azoamicus ciliaticola</name>
    <dbReference type="NCBI Taxonomy" id="2652803"/>
    <lineage>
        <taxon>Bacteria</taxon>
        <taxon>Pseudomonadati</taxon>
        <taxon>Pseudomonadota</taxon>
        <taxon>Gammaproteobacteria</taxon>
        <taxon>Candidatus Azoamicaceae</taxon>
        <taxon>Candidatus Azoamicus</taxon>
    </lineage>
</organism>
<feature type="binding site" evidence="11">
    <location>
        <position position="131"/>
    </location>
    <ligand>
        <name>[2Fe-2S] cluster</name>
        <dbReference type="ChEBI" id="CHEBI:190135"/>
    </ligand>
</feature>
<gene>
    <name evidence="12" type="primary">nqo2</name>
    <name evidence="12" type="ORF">ESZ_00345</name>
</gene>
<evidence type="ECO:0000256" key="6">
    <source>
        <dbReference type="ARBA" id="ARBA00023014"/>
    </source>
</evidence>
<evidence type="ECO:0000256" key="11">
    <source>
        <dbReference type="PIRSR" id="PIRSR000216-1"/>
    </source>
</evidence>
<feature type="binding site" evidence="11">
    <location>
        <position position="90"/>
    </location>
    <ligand>
        <name>[2Fe-2S] cluster</name>
        <dbReference type="ChEBI" id="CHEBI:190135"/>
    </ligand>
</feature>
<dbReference type="Gene3D" id="3.40.30.10">
    <property type="entry name" value="Glutaredoxin"/>
    <property type="match status" value="1"/>
</dbReference>
<evidence type="ECO:0000256" key="5">
    <source>
        <dbReference type="ARBA" id="ARBA00023004"/>
    </source>
</evidence>
<dbReference type="InterPro" id="IPR042128">
    <property type="entry name" value="NuoE_dom"/>
</dbReference>
<dbReference type="AlphaFoldDB" id="A0A6J5JZX0"/>